<sequence>MPLKPCLFAAACCLASLAITPAAAATQGLVAVRPSKPDARLGAILGPAMGFLECNQDDANVRALCRAVGLKAGAALASAGIRVDARGLVFAYDDGTPRGIDTGHGCSVTAEIKHVHAETRLLADASLDFSGGGGDPALFVAELPVEFAARVDVKQRFGARVLGKCVNIGSDSFKLEGALATTAKMAVLFTLAPAPLRTDAQGNYVFTIRPVTKVAAQLASTDVKFNISGVSFLNGLVTAILGGTSSLVKAVTSILQGDGLGAVWKQVRQHVLDVAVGGALTLPFDLLDGLLELMARAYVEERQGAAIAAYSGEMEKKLRAAVARALKLDANGERSFVVRKEVVDLVRQFGGGADIWLPDRPAGFCSADGECSDGKFCNGVEKCVSNKCVPGSKPCLGGGETCMESSKRCLPTCGGRSGRVCPRLWQASELE</sequence>
<dbReference type="AlphaFoldDB" id="J3PBL5"/>
<name>J3PBL5_GAET3</name>
<dbReference type="VEuPathDB" id="FungiDB:GGTG_10887"/>
<evidence type="ECO:0000256" key="1">
    <source>
        <dbReference type="SAM" id="SignalP"/>
    </source>
</evidence>
<accession>J3PBL5</accession>
<reference evidence="2" key="2">
    <citation type="submission" date="2010-07" db="EMBL/GenBank/DDBJ databases">
        <authorList>
            <consortium name="The Broad Institute Genome Sequencing Platform"/>
            <consortium name="Broad Institute Genome Sequencing Center for Infectious Disease"/>
            <person name="Ma L.-J."/>
            <person name="Dead R."/>
            <person name="Young S."/>
            <person name="Zeng Q."/>
            <person name="Koehrsen M."/>
            <person name="Alvarado L."/>
            <person name="Berlin A."/>
            <person name="Chapman S.B."/>
            <person name="Chen Z."/>
            <person name="Freedman E."/>
            <person name="Gellesch M."/>
            <person name="Goldberg J."/>
            <person name="Griggs A."/>
            <person name="Gujja S."/>
            <person name="Heilman E.R."/>
            <person name="Heiman D."/>
            <person name="Hepburn T."/>
            <person name="Howarth C."/>
            <person name="Jen D."/>
            <person name="Larson L."/>
            <person name="Mehta T."/>
            <person name="Neiman D."/>
            <person name="Pearson M."/>
            <person name="Roberts A."/>
            <person name="Saif S."/>
            <person name="Shea T."/>
            <person name="Shenoy N."/>
            <person name="Sisk P."/>
            <person name="Stolte C."/>
            <person name="Sykes S."/>
            <person name="Walk T."/>
            <person name="White J."/>
            <person name="Yandava C."/>
            <person name="Haas B."/>
            <person name="Nusbaum C."/>
            <person name="Birren B."/>
        </authorList>
    </citation>
    <scope>NUCLEOTIDE SEQUENCE</scope>
    <source>
        <strain evidence="2">R3-111a-1</strain>
    </source>
</reference>
<evidence type="ECO:0000313" key="2">
    <source>
        <dbReference type="EMBL" id="EJT71632.1"/>
    </source>
</evidence>
<dbReference type="Proteomes" id="UP000006039">
    <property type="component" value="Unassembled WGS sequence"/>
</dbReference>
<proteinExistence type="predicted"/>
<gene>
    <name evidence="3" type="primary">20351345</name>
    <name evidence="2" type="ORF">GGTG_10887</name>
</gene>
<dbReference type="HOGENOM" id="CLU_636221_0_0_1"/>
<dbReference type="RefSeq" id="XP_009227029.1">
    <property type="nucleotide sequence ID" value="XM_009228765.1"/>
</dbReference>
<reference evidence="3" key="5">
    <citation type="submission" date="2018-04" db="UniProtKB">
        <authorList>
            <consortium name="EnsemblFungi"/>
        </authorList>
    </citation>
    <scope>IDENTIFICATION</scope>
    <source>
        <strain evidence="3">R3-111a-1</strain>
    </source>
</reference>
<feature type="chain" id="PRO_5015095102" evidence="1">
    <location>
        <begin position="26"/>
        <end position="431"/>
    </location>
</feature>
<organism evidence="2">
    <name type="scientific">Gaeumannomyces tritici (strain R3-111a-1)</name>
    <name type="common">Wheat and barley take-all root rot fungus</name>
    <name type="synonym">Gaeumannomyces graminis var. tritici</name>
    <dbReference type="NCBI Taxonomy" id="644352"/>
    <lineage>
        <taxon>Eukaryota</taxon>
        <taxon>Fungi</taxon>
        <taxon>Dikarya</taxon>
        <taxon>Ascomycota</taxon>
        <taxon>Pezizomycotina</taxon>
        <taxon>Sordariomycetes</taxon>
        <taxon>Sordariomycetidae</taxon>
        <taxon>Magnaporthales</taxon>
        <taxon>Magnaporthaceae</taxon>
        <taxon>Gaeumannomyces</taxon>
    </lineage>
</organism>
<keyword evidence="1" id="KW-0732">Signal</keyword>
<dbReference type="EMBL" id="GL385400">
    <property type="protein sequence ID" value="EJT71632.1"/>
    <property type="molecule type" value="Genomic_DNA"/>
</dbReference>
<evidence type="ECO:0000313" key="3">
    <source>
        <dbReference type="EnsemblFungi" id="EJT71632"/>
    </source>
</evidence>
<evidence type="ECO:0000313" key="4">
    <source>
        <dbReference type="Proteomes" id="UP000006039"/>
    </source>
</evidence>
<dbReference type="eggNOG" id="ENOG502R994">
    <property type="taxonomic scope" value="Eukaryota"/>
</dbReference>
<protein>
    <submittedName>
        <fullName evidence="2 3">Uncharacterized protein</fullName>
    </submittedName>
</protein>
<dbReference type="GeneID" id="20351345"/>
<feature type="signal peptide" evidence="1">
    <location>
        <begin position="1"/>
        <end position="25"/>
    </location>
</feature>
<keyword evidence="4" id="KW-1185">Reference proteome</keyword>
<reference evidence="4" key="1">
    <citation type="submission" date="2010-07" db="EMBL/GenBank/DDBJ databases">
        <title>The genome sequence of Gaeumannomyces graminis var. tritici strain R3-111a-1.</title>
        <authorList>
            <consortium name="The Broad Institute Genome Sequencing Platform"/>
            <person name="Ma L.-J."/>
            <person name="Dead R."/>
            <person name="Young S."/>
            <person name="Zeng Q."/>
            <person name="Koehrsen M."/>
            <person name="Alvarado L."/>
            <person name="Berlin A."/>
            <person name="Chapman S.B."/>
            <person name="Chen Z."/>
            <person name="Freedman E."/>
            <person name="Gellesch M."/>
            <person name="Goldberg J."/>
            <person name="Griggs A."/>
            <person name="Gujja S."/>
            <person name="Heilman E.R."/>
            <person name="Heiman D."/>
            <person name="Hepburn T."/>
            <person name="Howarth C."/>
            <person name="Jen D."/>
            <person name="Larson L."/>
            <person name="Mehta T."/>
            <person name="Neiman D."/>
            <person name="Pearson M."/>
            <person name="Roberts A."/>
            <person name="Saif S."/>
            <person name="Shea T."/>
            <person name="Shenoy N."/>
            <person name="Sisk P."/>
            <person name="Stolte C."/>
            <person name="Sykes S."/>
            <person name="Walk T."/>
            <person name="White J."/>
            <person name="Yandava C."/>
            <person name="Haas B."/>
            <person name="Nusbaum C."/>
            <person name="Birren B."/>
        </authorList>
    </citation>
    <scope>NUCLEOTIDE SEQUENCE [LARGE SCALE GENOMIC DNA]</scope>
    <source>
        <strain evidence="4">R3-111a-1</strain>
    </source>
</reference>
<dbReference type="OrthoDB" id="4566292at2759"/>
<reference evidence="3" key="4">
    <citation type="journal article" date="2015" name="G3 (Bethesda)">
        <title>Genome sequences of three phytopathogenic species of the Magnaporthaceae family of fungi.</title>
        <authorList>
            <person name="Okagaki L.H."/>
            <person name="Nunes C.C."/>
            <person name="Sailsbery J."/>
            <person name="Clay B."/>
            <person name="Brown D."/>
            <person name="John T."/>
            <person name="Oh Y."/>
            <person name="Young N."/>
            <person name="Fitzgerald M."/>
            <person name="Haas B.J."/>
            <person name="Zeng Q."/>
            <person name="Young S."/>
            <person name="Adiconis X."/>
            <person name="Fan L."/>
            <person name="Levin J.Z."/>
            <person name="Mitchell T.K."/>
            <person name="Okubara P.A."/>
            <person name="Farman M.L."/>
            <person name="Kohn L.M."/>
            <person name="Birren B."/>
            <person name="Ma L.-J."/>
            <person name="Dean R.A."/>
        </authorList>
    </citation>
    <scope>NUCLEOTIDE SEQUENCE</scope>
    <source>
        <strain evidence="3">R3-111a-1</strain>
    </source>
</reference>
<dbReference type="EnsemblFungi" id="EJT71632">
    <property type="protein sequence ID" value="EJT71632"/>
    <property type="gene ID" value="GGTG_10887"/>
</dbReference>
<reference evidence="2" key="3">
    <citation type="submission" date="2010-09" db="EMBL/GenBank/DDBJ databases">
        <title>Annotation of Gaeumannomyces graminis var. tritici R3-111a-1.</title>
        <authorList>
            <consortium name="The Broad Institute Genome Sequencing Platform"/>
            <person name="Ma L.-J."/>
            <person name="Dead R."/>
            <person name="Young S.K."/>
            <person name="Zeng Q."/>
            <person name="Gargeya S."/>
            <person name="Fitzgerald M."/>
            <person name="Haas B."/>
            <person name="Abouelleil A."/>
            <person name="Alvarado L."/>
            <person name="Arachchi H.M."/>
            <person name="Berlin A."/>
            <person name="Brown A."/>
            <person name="Chapman S.B."/>
            <person name="Chen Z."/>
            <person name="Dunbar C."/>
            <person name="Freedman E."/>
            <person name="Gearin G."/>
            <person name="Gellesch M."/>
            <person name="Goldberg J."/>
            <person name="Griggs A."/>
            <person name="Gujja S."/>
            <person name="Heiman D."/>
            <person name="Howarth C."/>
            <person name="Larson L."/>
            <person name="Lui A."/>
            <person name="MacDonald P.J.P."/>
            <person name="Mehta T."/>
            <person name="Montmayeur A."/>
            <person name="Murphy C."/>
            <person name="Neiman D."/>
            <person name="Pearson M."/>
            <person name="Priest M."/>
            <person name="Roberts A."/>
            <person name="Saif S."/>
            <person name="Shea T."/>
            <person name="Shenoy N."/>
            <person name="Sisk P."/>
            <person name="Stolte C."/>
            <person name="Sykes S."/>
            <person name="Yandava C."/>
            <person name="Wortman J."/>
            <person name="Nusbaum C."/>
            <person name="Birren B."/>
        </authorList>
    </citation>
    <scope>NUCLEOTIDE SEQUENCE</scope>
    <source>
        <strain evidence="2">R3-111a-1</strain>
    </source>
</reference>